<dbReference type="PANTHER" id="PTHR42806:SF1">
    <property type="entry name" value="GLYCINE DEHYDROGENASE (DECARBOXYLATING)"/>
    <property type="match status" value="1"/>
</dbReference>
<comment type="catalytic activity">
    <reaction evidence="2 3">
        <text>N(6)-[(R)-lipoyl]-L-lysyl-[glycine-cleavage complex H protein] + glycine + H(+) = N(6)-[(R)-S(8)-aminomethyldihydrolipoyl]-L-lysyl-[glycine-cleavage complex H protein] + CO2</text>
        <dbReference type="Rhea" id="RHEA:24304"/>
        <dbReference type="Rhea" id="RHEA-COMP:10494"/>
        <dbReference type="Rhea" id="RHEA-COMP:10495"/>
        <dbReference type="ChEBI" id="CHEBI:15378"/>
        <dbReference type="ChEBI" id="CHEBI:16526"/>
        <dbReference type="ChEBI" id="CHEBI:57305"/>
        <dbReference type="ChEBI" id="CHEBI:83099"/>
        <dbReference type="ChEBI" id="CHEBI:83143"/>
        <dbReference type="EC" id="1.4.4.2"/>
    </reaction>
</comment>
<dbReference type="InterPro" id="IPR015421">
    <property type="entry name" value="PyrdxlP-dep_Trfase_major"/>
</dbReference>
<name>A0A2R7Y5F9_9CREN</name>
<dbReference type="GO" id="GO:0004375">
    <property type="term" value="F:glycine dehydrogenase (decarboxylating) activity"/>
    <property type="evidence" value="ECO:0007669"/>
    <property type="project" value="UniProtKB-EC"/>
</dbReference>
<gene>
    <name evidence="3" type="primary">gcvPA</name>
    <name evidence="5" type="ORF">B7O98_04775</name>
</gene>
<comment type="function">
    <text evidence="3">The glycine cleavage system catalyzes the degradation of glycine. The P protein binds the alpha-amino group of glycine through its pyridoxal phosphate cofactor; CO(2) is released and the remaining methylamine moiety is then transferred to the lipoamide cofactor of the H protein.</text>
</comment>
<dbReference type="InterPro" id="IPR020581">
    <property type="entry name" value="GDC_P"/>
</dbReference>
<dbReference type="EC" id="1.4.4.2" evidence="3"/>
<accession>A0A2R7Y5F9</accession>
<organism evidence="5 6">
    <name type="scientific">Zestosphaera tikiterensis</name>
    <dbReference type="NCBI Taxonomy" id="1973259"/>
    <lineage>
        <taxon>Archaea</taxon>
        <taxon>Thermoproteota</taxon>
        <taxon>Thermoprotei</taxon>
        <taxon>Desulfurococcales</taxon>
        <taxon>Desulfurococcaceae</taxon>
        <taxon>Zestosphaera</taxon>
    </lineage>
</organism>
<dbReference type="InterPro" id="IPR015422">
    <property type="entry name" value="PyrdxlP-dep_Trfase_small"/>
</dbReference>
<dbReference type="CDD" id="cd00613">
    <property type="entry name" value="GDC-P"/>
    <property type="match status" value="1"/>
</dbReference>
<proteinExistence type="inferred from homology"/>
<dbReference type="PANTHER" id="PTHR42806">
    <property type="entry name" value="GLYCINE CLEAVAGE SYSTEM P-PROTEIN"/>
    <property type="match status" value="1"/>
</dbReference>
<evidence type="ECO:0000313" key="5">
    <source>
        <dbReference type="EMBL" id="PUA32768.1"/>
    </source>
</evidence>
<dbReference type="GO" id="GO:0019464">
    <property type="term" value="P:glycine decarboxylation via glycine cleavage system"/>
    <property type="evidence" value="ECO:0007669"/>
    <property type="project" value="UniProtKB-UniRule"/>
</dbReference>
<evidence type="ECO:0000256" key="2">
    <source>
        <dbReference type="ARBA" id="ARBA00049026"/>
    </source>
</evidence>
<dbReference type="Pfam" id="PF02347">
    <property type="entry name" value="GDC-P"/>
    <property type="match status" value="1"/>
</dbReference>
<feature type="domain" description="Glycine cleavage system P-protein N-terminal" evidence="4">
    <location>
        <begin position="5"/>
        <end position="454"/>
    </location>
</feature>
<dbReference type="HAMAP" id="MF_00712">
    <property type="entry name" value="GcvPA"/>
    <property type="match status" value="1"/>
</dbReference>
<dbReference type="Gene3D" id="3.40.640.10">
    <property type="entry name" value="Type I PLP-dependent aspartate aminotransferase-like (Major domain)"/>
    <property type="match status" value="1"/>
</dbReference>
<comment type="caution">
    <text evidence="5">The sequence shown here is derived from an EMBL/GenBank/DDBJ whole genome shotgun (WGS) entry which is preliminary data.</text>
</comment>
<dbReference type="InterPro" id="IPR023010">
    <property type="entry name" value="GcvPA"/>
</dbReference>
<dbReference type="SUPFAM" id="SSF53383">
    <property type="entry name" value="PLP-dependent transferases"/>
    <property type="match status" value="1"/>
</dbReference>
<dbReference type="PIRSF" id="PIRSF006815">
    <property type="entry name" value="GcvPA"/>
    <property type="match status" value="1"/>
</dbReference>
<dbReference type="Proteomes" id="UP000244093">
    <property type="component" value="Unassembled WGS sequence"/>
</dbReference>
<evidence type="ECO:0000313" key="6">
    <source>
        <dbReference type="Proteomes" id="UP000244093"/>
    </source>
</evidence>
<protein>
    <recommendedName>
        <fullName evidence="3">Probable glycine dehydrogenase (decarboxylating) subunit 1</fullName>
        <ecNumber evidence="3">1.4.4.2</ecNumber>
    </recommendedName>
    <alternativeName>
        <fullName evidence="3">Glycine cleavage system P-protein subunit 1</fullName>
    </alternativeName>
    <alternativeName>
        <fullName evidence="3">Glycine decarboxylase subunit 1</fullName>
    </alternativeName>
    <alternativeName>
        <fullName evidence="3">Glycine dehydrogenase (aminomethyl-transferring) subunit 1</fullName>
    </alternativeName>
</protein>
<dbReference type="InterPro" id="IPR049315">
    <property type="entry name" value="GDC-P_N"/>
</dbReference>
<dbReference type="GO" id="GO:0009116">
    <property type="term" value="P:nucleoside metabolic process"/>
    <property type="evidence" value="ECO:0007669"/>
    <property type="project" value="InterPro"/>
</dbReference>
<dbReference type="AlphaFoldDB" id="A0A2R7Y5F9"/>
<dbReference type="EMBL" id="NBVN01000003">
    <property type="protein sequence ID" value="PUA32768.1"/>
    <property type="molecule type" value="Genomic_DNA"/>
</dbReference>
<evidence type="ECO:0000256" key="1">
    <source>
        <dbReference type="ARBA" id="ARBA00023002"/>
    </source>
</evidence>
<comment type="subunit">
    <text evidence="3">The glycine cleavage system is composed of four proteins: P, T, L and H. In this organism, the P 'protein' is a heterodimer of two subunits.</text>
</comment>
<dbReference type="InterPro" id="IPR015424">
    <property type="entry name" value="PyrdxlP-dep_Trfase"/>
</dbReference>
<evidence type="ECO:0000256" key="3">
    <source>
        <dbReference type="HAMAP-Rule" id="MF_00712"/>
    </source>
</evidence>
<sequence>MPHHWIPNSSYDIRKKMLEYVGVKDVLDFFNDVPEKLILKEPLKVGYGRPLTEYEVKRVFNNVISKNKLPPIPSFIGGGVCHHYVPSVVKAILSRSEFYTAYTPYQPEIAQGLLQAFFEYQSVMAELYGVDIVNASMYNGSTAAAEAVLMSSRVTKRKKVLISKAVHPEVRDVIKTWCFGAGLEVIEVNYDVSTGETDLKDFESKLSNDVAASLIQSPNFFGVIETKMRRFIDVTHNAGALAIVYSNPIALGVFEAPGALGADIVVGDTQALGNGLNYGGPSAGVLGIKEDKELLRQLPGRLIGMTKTVDGVEKGYMMILQTREQHIRRERATSNITTNSALEAVASVVYIALLGAEGLRRLGEAILGRTEYLIRRLRSVKDIVAPLFANGLYFREVSFKVVGKDLSEVLKKLASEGIYVGPQLSRFYEELPNCSLACVTEVHTLEDIDTLVSKLSEVLGGG</sequence>
<reference evidence="5 6" key="1">
    <citation type="journal article" date="2018" name="Syst. Appl. Microbiol.">
        <title>A new symbiotic nanoarchaeote (Candidatus Nanoclepta minutus) and its host (Zestosphaera tikiterensis gen. nov., sp. nov.) from a New Zealand hot spring.</title>
        <authorList>
            <person name="St John E."/>
            <person name="Liu Y."/>
            <person name="Podar M."/>
            <person name="Stott M.B."/>
            <person name="Meneghin J."/>
            <person name="Chen Z."/>
            <person name="Lagutin K."/>
            <person name="Mitchell K."/>
            <person name="Reysenbach A.L."/>
        </authorList>
    </citation>
    <scope>NUCLEOTIDE SEQUENCE [LARGE SCALE GENOMIC DNA]</scope>
    <source>
        <strain evidence="5">NZ3</strain>
    </source>
</reference>
<dbReference type="Gene3D" id="3.90.1150.10">
    <property type="entry name" value="Aspartate Aminotransferase, domain 1"/>
    <property type="match status" value="1"/>
</dbReference>
<keyword evidence="1 3" id="KW-0560">Oxidoreductase</keyword>
<evidence type="ECO:0000259" key="4">
    <source>
        <dbReference type="Pfam" id="PF02347"/>
    </source>
</evidence>
<dbReference type="NCBIfam" id="NF001696">
    <property type="entry name" value="PRK00451.1"/>
    <property type="match status" value="1"/>
</dbReference>
<comment type="similarity">
    <text evidence="3">Belongs to the GcvP family. N-terminal subunit subfamily.</text>
</comment>